<proteinExistence type="predicted"/>
<evidence type="ECO:0000313" key="3">
    <source>
        <dbReference type="Proteomes" id="UP000297716"/>
    </source>
</evidence>
<keyword evidence="3" id="KW-1185">Reference proteome</keyword>
<sequence length="237" mass="25750">MFILPFFVAGYLLVLSAASPAQPYPVSTQTTSTYFVDPTSDPFTKPTPPKQFTRPTPKQFTKPTVKHFTKPTPTSKATPTYPIASVPTYIVTPAPTRKSTPLTYPYSSLDPLPGSCYTTFEDYKYTGATVKTHPCYTQTSLFPAAQAPCPTLSCRPIPTDLVCPQYIKVSSLTVPCATNCCPTTSTVYSADYSAPCPTCDPCRIPTEWITYTTGCVGTPTITEVNVITPAYPMAYPV</sequence>
<organism evidence="2 3">
    <name type="scientific">Xylaria hypoxylon</name>
    <dbReference type="NCBI Taxonomy" id="37992"/>
    <lineage>
        <taxon>Eukaryota</taxon>
        <taxon>Fungi</taxon>
        <taxon>Dikarya</taxon>
        <taxon>Ascomycota</taxon>
        <taxon>Pezizomycotina</taxon>
        <taxon>Sordariomycetes</taxon>
        <taxon>Xylariomycetidae</taxon>
        <taxon>Xylariales</taxon>
        <taxon>Xylariaceae</taxon>
        <taxon>Xylaria</taxon>
    </lineage>
</organism>
<name>A0A4Z0Z592_9PEZI</name>
<gene>
    <name evidence="2" type="ORF">E0Z10_g4997</name>
</gene>
<evidence type="ECO:0000256" key="1">
    <source>
        <dbReference type="SAM" id="SignalP"/>
    </source>
</evidence>
<comment type="caution">
    <text evidence="2">The sequence shown here is derived from an EMBL/GenBank/DDBJ whole genome shotgun (WGS) entry which is preliminary data.</text>
</comment>
<feature type="chain" id="PRO_5021406720" evidence="1">
    <location>
        <begin position="24"/>
        <end position="237"/>
    </location>
</feature>
<dbReference type="OrthoDB" id="4753755at2759"/>
<accession>A0A4Z0Z592</accession>
<feature type="signal peptide" evidence="1">
    <location>
        <begin position="1"/>
        <end position="23"/>
    </location>
</feature>
<reference evidence="2 3" key="1">
    <citation type="submission" date="2019-03" db="EMBL/GenBank/DDBJ databases">
        <title>Draft genome sequence of Xylaria hypoxylon DSM 108379, a ubiquitous saprotrophic-parasitic fungi on hardwood.</title>
        <authorList>
            <person name="Buettner E."/>
            <person name="Leonhardt S."/>
            <person name="Gebauer A.M."/>
            <person name="Liers C."/>
            <person name="Hofrichter M."/>
            <person name="Kellner H."/>
        </authorList>
    </citation>
    <scope>NUCLEOTIDE SEQUENCE [LARGE SCALE GENOMIC DNA]</scope>
    <source>
        <strain evidence="2 3">DSM 108379</strain>
    </source>
</reference>
<dbReference type="EMBL" id="SKBN01000084">
    <property type="protein sequence ID" value="TGJ83772.1"/>
    <property type="molecule type" value="Genomic_DNA"/>
</dbReference>
<keyword evidence="1" id="KW-0732">Signal</keyword>
<evidence type="ECO:0000313" key="2">
    <source>
        <dbReference type="EMBL" id="TGJ83772.1"/>
    </source>
</evidence>
<protein>
    <submittedName>
        <fullName evidence="2">Uncharacterized protein</fullName>
    </submittedName>
</protein>
<dbReference type="Proteomes" id="UP000297716">
    <property type="component" value="Unassembled WGS sequence"/>
</dbReference>
<dbReference type="AlphaFoldDB" id="A0A4Z0Z592"/>